<name>A0A2S7SZQ8_9BACT</name>
<protein>
    <submittedName>
        <fullName evidence="1">Uncharacterized protein</fullName>
    </submittedName>
</protein>
<evidence type="ECO:0000313" key="2">
    <source>
        <dbReference type="Proteomes" id="UP000239872"/>
    </source>
</evidence>
<dbReference type="EMBL" id="PPSL01000002">
    <property type="protein sequence ID" value="PQJ12097.1"/>
    <property type="molecule type" value="Genomic_DNA"/>
</dbReference>
<sequence>MMIRYVLLILLISLPCRALGQDWNKYEYRRRLTPVPSSYTKEIVKEYLDAQSKLVTITLDVKGDSLSVSSIIKKKKSMRKVLLNFDGIDSAIFPAGRYKISFHSSFTPVRPNRVRLKPNTKTIFKMTLGQSHSLSIIHIKSKRKLKRREIKQIVEDCSNSRKEENKLIKDKVCLILYEI</sequence>
<comment type="caution">
    <text evidence="1">The sequence shown here is derived from an EMBL/GenBank/DDBJ whole genome shotgun (WGS) entry which is preliminary data.</text>
</comment>
<evidence type="ECO:0000313" key="1">
    <source>
        <dbReference type="EMBL" id="PQJ12097.1"/>
    </source>
</evidence>
<dbReference type="AlphaFoldDB" id="A0A2S7SZQ8"/>
<proteinExistence type="predicted"/>
<dbReference type="RefSeq" id="WP_105038976.1">
    <property type="nucleotide sequence ID" value="NZ_PPSL01000002.1"/>
</dbReference>
<gene>
    <name evidence="1" type="ORF">CJD36_009930</name>
</gene>
<organism evidence="1 2">
    <name type="scientific">Flavipsychrobacter stenotrophus</name>
    <dbReference type="NCBI Taxonomy" id="2077091"/>
    <lineage>
        <taxon>Bacteria</taxon>
        <taxon>Pseudomonadati</taxon>
        <taxon>Bacteroidota</taxon>
        <taxon>Chitinophagia</taxon>
        <taxon>Chitinophagales</taxon>
        <taxon>Chitinophagaceae</taxon>
        <taxon>Flavipsychrobacter</taxon>
    </lineage>
</organism>
<keyword evidence="2" id="KW-1185">Reference proteome</keyword>
<accession>A0A2S7SZQ8</accession>
<reference evidence="1 2" key="1">
    <citation type="submission" date="2018-01" db="EMBL/GenBank/DDBJ databases">
        <title>A novel member of the phylum Bacteroidetes isolated from glacier ice.</title>
        <authorList>
            <person name="Liu Q."/>
            <person name="Xin Y.-H."/>
        </authorList>
    </citation>
    <scope>NUCLEOTIDE SEQUENCE [LARGE SCALE GENOMIC DNA]</scope>
    <source>
        <strain evidence="1 2">RB1R16</strain>
    </source>
</reference>
<dbReference type="Proteomes" id="UP000239872">
    <property type="component" value="Unassembled WGS sequence"/>
</dbReference>